<organism evidence="7 8">
    <name type="scientific">Georgenia halophila</name>
    <dbReference type="NCBI Taxonomy" id="620889"/>
    <lineage>
        <taxon>Bacteria</taxon>
        <taxon>Bacillati</taxon>
        <taxon>Actinomycetota</taxon>
        <taxon>Actinomycetes</taxon>
        <taxon>Micrococcales</taxon>
        <taxon>Bogoriellaceae</taxon>
        <taxon>Georgenia</taxon>
    </lineage>
</organism>
<comment type="caution">
    <text evidence="7">The sequence shown here is derived from an EMBL/GenBank/DDBJ whole genome shotgun (WGS) entry which is preliminary data.</text>
</comment>
<proteinExistence type="predicted"/>
<sequence>MAALSLSVLFDASTLVIIYGGLFLLGVGETFADNATTALTVLVVPRDRLGVANARLDATFTVGNQLVGPPLGGFLFALGSFAPFMTHAVALGAAAVVATRVVIQTRSDSIEARSEPASFLGETREGLAWVRRNAPIRTLVMAILTMNIAFSAAFATWVLYATDEIGLTTAQFGLLMTCSAIGGLTAPWLYPRTEAVLGIVRIVQVGFLIEAGVHLTLALTPSAPVVAITMVLFGAHTMIWGAAALSLRQNATPESLLGRVNGVYSTASIGGSALGSALGAVIAQLCGVTAGFWGAGVVMLLIAALSRRRVRDLATDVQAGS</sequence>
<feature type="transmembrane region" description="Helical" evidence="6">
    <location>
        <begin position="202"/>
        <end position="219"/>
    </location>
</feature>
<dbReference type="Proteomes" id="UP001500622">
    <property type="component" value="Unassembled WGS sequence"/>
</dbReference>
<dbReference type="CDD" id="cd06173">
    <property type="entry name" value="MFS_MefA_like"/>
    <property type="match status" value="1"/>
</dbReference>
<feature type="transmembrane region" description="Helical" evidence="6">
    <location>
        <begin position="74"/>
        <end position="103"/>
    </location>
</feature>
<dbReference type="Pfam" id="PF07690">
    <property type="entry name" value="MFS_1"/>
    <property type="match status" value="1"/>
</dbReference>
<accession>A0ABP8LHC8</accession>
<evidence type="ECO:0000256" key="5">
    <source>
        <dbReference type="ARBA" id="ARBA00023136"/>
    </source>
</evidence>
<dbReference type="InterPro" id="IPR011701">
    <property type="entry name" value="MFS"/>
</dbReference>
<evidence type="ECO:0000256" key="6">
    <source>
        <dbReference type="SAM" id="Phobius"/>
    </source>
</evidence>
<feature type="transmembrane region" description="Helical" evidence="6">
    <location>
        <begin position="281"/>
        <end position="305"/>
    </location>
</feature>
<feature type="transmembrane region" description="Helical" evidence="6">
    <location>
        <begin position="256"/>
        <end position="275"/>
    </location>
</feature>
<keyword evidence="3 6" id="KW-0812">Transmembrane</keyword>
<dbReference type="InterPro" id="IPR036259">
    <property type="entry name" value="MFS_trans_sf"/>
</dbReference>
<feature type="transmembrane region" description="Helical" evidence="6">
    <location>
        <begin position="139"/>
        <end position="160"/>
    </location>
</feature>
<evidence type="ECO:0000256" key="3">
    <source>
        <dbReference type="ARBA" id="ARBA00022692"/>
    </source>
</evidence>
<keyword evidence="2" id="KW-1003">Cell membrane</keyword>
<name>A0ABP8LHC8_9MICO</name>
<evidence type="ECO:0000313" key="7">
    <source>
        <dbReference type="EMBL" id="GAA4428234.1"/>
    </source>
</evidence>
<evidence type="ECO:0000256" key="4">
    <source>
        <dbReference type="ARBA" id="ARBA00022989"/>
    </source>
</evidence>
<feature type="transmembrane region" description="Helical" evidence="6">
    <location>
        <begin position="225"/>
        <end position="244"/>
    </location>
</feature>
<dbReference type="SUPFAM" id="SSF103473">
    <property type="entry name" value="MFS general substrate transporter"/>
    <property type="match status" value="1"/>
</dbReference>
<dbReference type="PANTHER" id="PTHR23513">
    <property type="entry name" value="INTEGRAL MEMBRANE EFFLUX PROTEIN-RELATED"/>
    <property type="match status" value="1"/>
</dbReference>
<evidence type="ECO:0000313" key="8">
    <source>
        <dbReference type="Proteomes" id="UP001500622"/>
    </source>
</evidence>
<dbReference type="PANTHER" id="PTHR23513:SF6">
    <property type="entry name" value="MAJOR FACILITATOR SUPERFAMILY ASSOCIATED DOMAIN-CONTAINING PROTEIN"/>
    <property type="match status" value="1"/>
</dbReference>
<keyword evidence="5 6" id="KW-0472">Membrane</keyword>
<feature type="transmembrane region" description="Helical" evidence="6">
    <location>
        <begin position="172"/>
        <end position="190"/>
    </location>
</feature>
<dbReference type="Gene3D" id="1.20.1250.20">
    <property type="entry name" value="MFS general substrate transporter like domains"/>
    <property type="match status" value="1"/>
</dbReference>
<gene>
    <name evidence="7" type="ORF">GCM10023169_29140</name>
</gene>
<comment type="subcellular location">
    <subcellularLocation>
        <location evidence="1">Cell membrane</location>
        <topology evidence="1">Multi-pass membrane protein</topology>
    </subcellularLocation>
</comment>
<reference evidence="8" key="1">
    <citation type="journal article" date="2019" name="Int. J. Syst. Evol. Microbiol.">
        <title>The Global Catalogue of Microorganisms (GCM) 10K type strain sequencing project: providing services to taxonomists for standard genome sequencing and annotation.</title>
        <authorList>
            <consortium name="The Broad Institute Genomics Platform"/>
            <consortium name="The Broad Institute Genome Sequencing Center for Infectious Disease"/>
            <person name="Wu L."/>
            <person name="Ma J."/>
        </authorList>
    </citation>
    <scope>NUCLEOTIDE SEQUENCE [LARGE SCALE GENOMIC DNA]</scope>
    <source>
        <strain evidence="8">JCM 17810</strain>
    </source>
</reference>
<keyword evidence="4 6" id="KW-1133">Transmembrane helix</keyword>
<evidence type="ECO:0008006" key="9">
    <source>
        <dbReference type="Google" id="ProtNLM"/>
    </source>
</evidence>
<protein>
    <recommendedName>
        <fullName evidence="9">MFS transporter</fullName>
    </recommendedName>
</protein>
<evidence type="ECO:0000256" key="1">
    <source>
        <dbReference type="ARBA" id="ARBA00004651"/>
    </source>
</evidence>
<evidence type="ECO:0000256" key="2">
    <source>
        <dbReference type="ARBA" id="ARBA00022475"/>
    </source>
</evidence>
<dbReference type="EMBL" id="BAABGN010000012">
    <property type="protein sequence ID" value="GAA4428234.1"/>
    <property type="molecule type" value="Genomic_DNA"/>
</dbReference>
<keyword evidence="8" id="KW-1185">Reference proteome</keyword>